<comment type="subcellular location">
    <subcellularLocation>
        <location evidence="2">Cytoplasm</location>
    </subcellularLocation>
    <subcellularLocation>
        <location evidence="1">Peroxisome</location>
    </subcellularLocation>
</comment>
<accession>A0A139A7D6</accession>
<dbReference type="GO" id="GO:0016560">
    <property type="term" value="P:protein import into peroxisome matrix, docking"/>
    <property type="evidence" value="ECO:0007669"/>
    <property type="project" value="TreeGrafter"/>
</dbReference>
<evidence type="ECO:0000256" key="9">
    <source>
        <dbReference type="SAM" id="MobiDB-lite"/>
    </source>
</evidence>
<feature type="repeat" description="TPR" evidence="8">
    <location>
        <begin position="240"/>
        <end position="273"/>
    </location>
</feature>
<dbReference type="GO" id="GO:0005778">
    <property type="term" value="C:peroxisomal membrane"/>
    <property type="evidence" value="ECO:0007669"/>
    <property type="project" value="TreeGrafter"/>
</dbReference>
<dbReference type="STRING" id="1344416.A0A139A7D6"/>
<dbReference type="OrthoDB" id="10006023at2759"/>
<comment type="similarity">
    <text evidence="3">Belongs to the peroxisomal targeting signal receptor family.</text>
</comment>
<dbReference type="EMBL" id="KQ965785">
    <property type="protein sequence ID" value="KXS12717.1"/>
    <property type="molecule type" value="Genomic_DNA"/>
</dbReference>
<sequence length="401" mass="44609">MERFNEVWQKASDPDEIRPGKGWDEEFDDYYPGGSGNDALFDPDPVTAELKPYTFEPDNPYLNHPDPLGEGLRLWNEGGQLSAAALAFEAAAQRDPNDARAWMLLGQVQAENEKEDPAIAALQRAVKEDNNNLPALMSLAVSYTNEGHDLQAYSTLYRWLSTRYPEIVNGSPLPDKASATLTPQDYHDRITNLFLQSAARSEQVDPDVQVGLGVLFYNAGDYDKAVDCFSSALSARPGDYVLWNRLGATLANSGKSEEAIEAYYKALEIKPSFVRGRYNLGVSCINIGVYKEAAEHLLGALSMHVVGGDGSASTAHQRNISQNLWDTLRRTFVMMERRDLSDMCHPGTDLHAFRTGEYPRRKLLSSVVTDSDSLTFFRVRVLSIRFQYYLGVAKTNVTSAT</sequence>
<organism evidence="10 11">
    <name type="scientific">Gonapodya prolifera (strain JEL478)</name>
    <name type="common">Monoblepharis prolifera</name>
    <dbReference type="NCBI Taxonomy" id="1344416"/>
    <lineage>
        <taxon>Eukaryota</taxon>
        <taxon>Fungi</taxon>
        <taxon>Fungi incertae sedis</taxon>
        <taxon>Chytridiomycota</taxon>
        <taxon>Chytridiomycota incertae sedis</taxon>
        <taxon>Monoblepharidomycetes</taxon>
        <taxon>Monoblepharidales</taxon>
        <taxon>Gonapodyaceae</taxon>
        <taxon>Gonapodya</taxon>
    </lineage>
</organism>
<dbReference type="InterPro" id="IPR019734">
    <property type="entry name" value="TPR_rpt"/>
</dbReference>
<dbReference type="PANTHER" id="PTHR10130">
    <property type="entry name" value="PEROXISOMAL TARGETING SIGNAL 1 RECEPTOR PEX5"/>
    <property type="match status" value="1"/>
</dbReference>
<proteinExistence type="inferred from homology"/>
<gene>
    <name evidence="10" type="ORF">M427DRAFT_101047</name>
</gene>
<dbReference type="PROSITE" id="PS50293">
    <property type="entry name" value="TPR_REGION"/>
    <property type="match status" value="1"/>
</dbReference>
<evidence type="ECO:0000256" key="1">
    <source>
        <dbReference type="ARBA" id="ARBA00004275"/>
    </source>
</evidence>
<dbReference type="GO" id="GO:0005829">
    <property type="term" value="C:cytosol"/>
    <property type="evidence" value="ECO:0007669"/>
    <property type="project" value="TreeGrafter"/>
</dbReference>
<feature type="compositionally biased region" description="Basic and acidic residues" evidence="9">
    <location>
        <begin position="12"/>
        <end position="24"/>
    </location>
</feature>
<dbReference type="Gene3D" id="1.25.40.10">
    <property type="entry name" value="Tetratricopeptide repeat domain"/>
    <property type="match status" value="1"/>
</dbReference>
<evidence type="ECO:0000256" key="4">
    <source>
        <dbReference type="ARBA" id="ARBA00022490"/>
    </source>
</evidence>
<evidence type="ECO:0000313" key="11">
    <source>
        <dbReference type="Proteomes" id="UP000070544"/>
    </source>
</evidence>
<dbReference type="Pfam" id="PF00515">
    <property type="entry name" value="TPR_1"/>
    <property type="match status" value="1"/>
</dbReference>
<evidence type="ECO:0000256" key="6">
    <source>
        <dbReference type="ARBA" id="ARBA00022803"/>
    </source>
</evidence>
<keyword evidence="11" id="KW-1185">Reference proteome</keyword>
<dbReference type="InterPro" id="IPR011990">
    <property type="entry name" value="TPR-like_helical_dom_sf"/>
</dbReference>
<feature type="repeat" description="TPR" evidence="8">
    <location>
        <begin position="206"/>
        <end position="239"/>
    </location>
</feature>
<evidence type="ECO:0000313" key="10">
    <source>
        <dbReference type="EMBL" id="KXS12717.1"/>
    </source>
</evidence>
<dbReference type="PROSITE" id="PS50005">
    <property type="entry name" value="TPR"/>
    <property type="match status" value="3"/>
</dbReference>
<name>A0A139A7D6_GONPJ</name>
<dbReference type="InterPro" id="IPR024111">
    <property type="entry name" value="PEX5/PEX5L"/>
</dbReference>
<evidence type="ECO:0000256" key="2">
    <source>
        <dbReference type="ARBA" id="ARBA00004496"/>
    </source>
</evidence>
<keyword evidence="5" id="KW-0677">Repeat</keyword>
<keyword evidence="4" id="KW-0963">Cytoplasm</keyword>
<keyword evidence="7" id="KW-0576">Peroxisome</keyword>
<evidence type="ECO:0000256" key="7">
    <source>
        <dbReference type="ARBA" id="ARBA00023140"/>
    </source>
</evidence>
<reference evidence="10 11" key="1">
    <citation type="journal article" date="2015" name="Genome Biol. Evol.">
        <title>Phylogenomic analyses indicate that early fungi evolved digesting cell walls of algal ancestors of land plants.</title>
        <authorList>
            <person name="Chang Y."/>
            <person name="Wang S."/>
            <person name="Sekimoto S."/>
            <person name="Aerts A.L."/>
            <person name="Choi C."/>
            <person name="Clum A."/>
            <person name="LaButti K.M."/>
            <person name="Lindquist E.A."/>
            <person name="Yee Ngan C."/>
            <person name="Ohm R.A."/>
            <person name="Salamov A.A."/>
            <person name="Grigoriev I.V."/>
            <person name="Spatafora J.W."/>
            <person name="Berbee M.L."/>
        </authorList>
    </citation>
    <scope>NUCLEOTIDE SEQUENCE [LARGE SCALE GENOMIC DNA]</scope>
    <source>
        <strain evidence="10 11">JEL478</strain>
    </source>
</reference>
<dbReference type="Proteomes" id="UP000070544">
    <property type="component" value="Unassembled WGS sequence"/>
</dbReference>
<dbReference type="PANTHER" id="PTHR10130:SF0">
    <property type="entry name" value="GH08708P"/>
    <property type="match status" value="1"/>
</dbReference>
<feature type="repeat" description="TPR" evidence="8">
    <location>
        <begin position="99"/>
        <end position="132"/>
    </location>
</feature>
<dbReference type="AlphaFoldDB" id="A0A139A7D6"/>
<feature type="region of interest" description="Disordered" evidence="9">
    <location>
        <begin position="1"/>
        <end position="39"/>
    </location>
</feature>
<dbReference type="SUPFAM" id="SSF48452">
    <property type="entry name" value="TPR-like"/>
    <property type="match status" value="1"/>
</dbReference>
<dbReference type="GO" id="GO:0005052">
    <property type="term" value="F:peroxisome matrix targeting signal-1 binding"/>
    <property type="evidence" value="ECO:0007669"/>
    <property type="project" value="TreeGrafter"/>
</dbReference>
<evidence type="ECO:0000256" key="8">
    <source>
        <dbReference type="PROSITE-ProRule" id="PRU00339"/>
    </source>
</evidence>
<keyword evidence="6 8" id="KW-0802">TPR repeat</keyword>
<dbReference type="SMART" id="SM00028">
    <property type="entry name" value="TPR"/>
    <property type="match status" value="3"/>
</dbReference>
<evidence type="ECO:0000256" key="3">
    <source>
        <dbReference type="ARBA" id="ARBA00005348"/>
    </source>
</evidence>
<protein>
    <submittedName>
        <fullName evidence="10">TPR-like protein</fullName>
    </submittedName>
</protein>
<evidence type="ECO:0000256" key="5">
    <source>
        <dbReference type="ARBA" id="ARBA00022737"/>
    </source>
</evidence>
<dbReference type="OMA" id="SESWIHT"/>
<dbReference type="Pfam" id="PF13432">
    <property type="entry name" value="TPR_16"/>
    <property type="match status" value="2"/>
</dbReference>